<dbReference type="GO" id="GO:0003676">
    <property type="term" value="F:nucleic acid binding"/>
    <property type="evidence" value="ECO:0007669"/>
    <property type="project" value="InterPro"/>
</dbReference>
<feature type="domain" description="Integrase catalytic" evidence="1">
    <location>
        <begin position="1"/>
        <end position="91"/>
    </location>
</feature>
<dbReference type="EMBL" id="CP144748">
    <property type="protein sequence ID" value="WVZ70896.1"/>
    <property type="molecule type" value="Genomic_DNA"/>
</dbReference>
<evidence type="ECO:0000259" key="1">
    <source>
        <dbReference type="PROSITE" id="PS50994"/>
    </source>
</evidence>
<protein>
    <recommendedName>
        <fullName evidence="1">Integrase catalytic domain-containing protein</fullName>
    </recommendedName>
</protein>
<proteinExistence type="predicted"/>
<dbReference type="InterPro" id="IPR012337">
    <property type="entry name" value="RNaseH-like_sf"/>
</dbReference>
<dbReference type="InterPro" id="IPR036397">
    <property type="entry name" value="RNaseH_sf"/>
</dbReference>
<dbReference type="Gene3D" id="3.30.420.10">
    <property type="entry name" value="Ribonuclease H-like superfamily/Ribonuclease H"/>
    <property type="match status" value="1"/>
</dbReference>
<name>A0AAQ3WRL7_PASNO</name>
<dbReference type="GO" id="GO:0015074">
    <property type="term" value="P:DNA integration"/>
    <property type="evidence" value="ECO:0007669"/>
    <property type="project" value="InterPro"/>
</dbReference>
<gene>
    <name evidence="2" type="ORF">U9M48_019525</name>
</gene>
<dbReference type="InterPro" id="IPR039537">
    <property type="entry name" value="Retrotran_Ty1/copia-like"/>
</dbReference>
<evidence type="ECO:0000313" key="2">
    <source>
        <dbReference type="EMBL" id="WVZ70896.1"/>
    </source>
</evidence>
<organism evidence="2 3">
    <name type="scientific">Paspalum notatum var. saurae</name>
    <dbReference type="NCBI Taxonomy" id="547442"/>
    <lineage>
        <taxon>Eukaryota</taxon>
        <taxon>Viridiplantae</taxon>
        <taxon>Streptophyta</taxon>
        <taxon>Embryophyta</taxon>
        <taxon>Tracheophyta</taxon>
        <taxon>Spermatophyta</taxon>
        <taxon>Magnoliopsida</taxon>
        <taxon>Liliopsida</taxon>
        <taxon>Poales</taxon>
        <taxon>Poaceae</taxon>
        <taxon>PACMAD clade</taxon>
        <taxon>Panicoideae</taxon>
        <taxon>Andropogonodae</taxon>
        <taxon>Paspaleae</taxon>
        <taxon>Paspalinae</taxon>
        <taxon>Paspalum</taxon>
    </lineage>
</organism>
<keyword evidence="3" id="KW-1185">Reference proteome</keyword>
<dbReference type="AlphaFoldDB" id="A0AAQ3WRL7"/>
<evidence type="ECO:0000313" key="3">
    <source>
        <dbReference type="Proteomes" id="UP001341281"/>
    </source>
</evidence>
<dbReference type="PROSITE" id="PS50994">
    <property type="entry name" value="INTEGRASE"/>
    <property type="match status" value="1"/>
</dbReference>
<dbReference type="Proteomes" id="UP001341281">
    <property type="component" value="Chromosome 04"/>
</dbReference>
<sequence length="91" mass="10373">MRTDCSIEFTLVEFGRYCADEGVERHLMAPYSPQQNGVVERCNQTVVGMAWSMLKAKKMLAEFWREAVNTAVFIFNRATTKSLKGMTPFEA</sequence>
<dbReference type="SUPFAM" id="SSF53098">
    <property type="entry name" value="Ribonuclease H-like"/>
    <property type="match status" value="1"/>
</dbReference>
<reference evidence="2 3" key="1">
    <citation type="submission" date="2024-02" db="EMBL/GenBank/DDBJ databases">
        <title>High-quality chromosome-scale genome assembly of Pensacola bahiagrass (Paspalum notatum Flugge var. saurae).</title>
        <authorList>
            <person name="Vega J.M."/>
            <person name="Podio M."/>
            <person name="Orjuela J."/>
            <person name="Siena L.A."/>
            <person name="Pessino S.C."/>
            <person name="Combes M.C."/>
            <person name="Mariac C."/>
            <person name="Albertini E."/>
            <person name="Pupilli F."/>
            <person name="Ortiz J.P.A."/>
            <person name="Leblanc O."/>
        </authorList>
    </citation>
    <scope>NUCLEOTIDE SEQUENCE [LARGE SCALE GENOMIC DNA]</scope>
    <source>
        <strain evidence="2">R1</strain>
        <tissue evidence="2">Leaf</tissue>
    </source>
</reference>
<dbReference type="InterPro" id="IPR001584">
    <property type="entry name" value="Integrase_cat-core"/>
</dbReference>
<dbReference type="PANTHER" id="PTHR42648">
    <property type="entry name" value="TRANSPOSASE, PUTATIVE-RELATED"/>
    <property type="match status" value="1"/>
</dbReference>
<accession>A0AAQ3WRL7</accession>
<dbReference type="PANTHER" id="PTHR42648:SF25">
    <property type="entry name" value="RNA-DIRECTED DNA POLYMERASE"/>
    <property type="match status" value="1"/>
</dbReference>